<evidence type="ECO:0000256" key="4">
    <source>
        <dbReference type="ARBA" id="ARBA00023125"/>
    </source>
</evidence>
<dbReference type="InterPro" id="IPR010095">
    <property type="entry name" value="Cas12f1-like_TNB"/>
</dbReference>
<dbReference type="GO" id="GO:0032196">
    <property type="term" value="P:transposition"/>
    <property type="evidence" value="ECO:0007669"/>
    <property type="project" value="UniProtKB-KW"/>
</dbReference>
<dbReference type="InterPro" id="IPR001959">
    <property type="entry name" value="Transposase"/>
</dbReference>
<dbReference type="Pfam" id="PF01385">
    <property type="entry name" value="OrfB_IS605"/>
    <property type="match status" value="1"/>
</dbReference>
<evidence type="ECO:0000256" key="6">
    <source>
        <dbReference type="SAM" id="Coils"/>
    </source>
</evidence>
<comment type="similarity">
    <text evidence="2">In the N-terminal section; belongs to the transposase 2 family.</text>
</comment>
<keyword evidence="10" id="KW-1185">Reference proteome</keyword>
<name>A0A2U9IBX2_9CREN</name>
<dbReference type="GeneID" id="36830832"/>
<keyword evidence="6" id="KW-0175">Coiled coil</keyword>
<proteinExistence type="inferred from homology"/>
<evidence type="ECO:0000256" key="2">
    <source>
        <dbReference type="ARBA" id="ARBA00011044"/>
    </source>
</evidence>
<organism evidence="9 10">
    <name type="scientific">Acidianus brierleyi</name>
    <dbReference type="NCBI Taxonomy" id="41673"/>
    <lineage>
        <taxon>Archaea</taxon>
        <taxon>Thermoproteota</taxon>
        <taxon>Thermoprotei</taxon>
        <taxon>Sulfolobales</taxon>
        <taxon>Sulfolobaceae</taxon>
        <taxon>Acidianus</taxon>
    </lineage>
</organism>
<evidence type="ECO:0000256" key="1">
    <source>
        <dbReference type="ARBA" id="ARBA00008761"/>
    </source>
</evidence>
<dbReference type="NCBIfam" id="TIGR01766">
    <property type="entry name" value="IS200/IS605 family accessory protein TnpB-like domain"/>
    <property type="match status" value="1"/>
</dbReference>
<dbReference type="GO" id="GO:0006310">
    <property type="term" value="P:DNA recombination"/>
    <property type="evidence" value="ECO:0007669"/>
    <property type="project" value="UniProtKB-KW"/>
</dbReference>
<reference evidence="9 10" key="1">
    <citation type="submission" date="2018-05" db="EMBL/GenBank/DDBJ databases">
        <title>Complete Genome Sequences of Extremely Thermoacidophilic, Metal-Mobilizing Type-Strain Members of the Archaeal Family Sulfolobaceae: Acidianus brierleyi DSM-1651T, Acidianus sulfidivorans DSM-18786T, Metallosphaera hakonensis DSM-7519T, and Metallosphaera prunae DSM-10039T.</title>
        <authorList>
            <person name="Counts J.A."/>
            <person name="Kelly R.M."/>
        </authorList>
    </citation>
    <scope>NUCLEOTIDE SEQUENCE [LARGE SCALE GENOMIC DNA]</scope>
    <source>
        <strain evidence="9 10">DSM 1651</strain>
    </source>
</reference>
<accession>A0A2U9IBX2</accession>
<dbReference type="NCBIfam" id="NF040570">
    <property type="entry name" value="guided_TnpB"/>
    <property type="match status" value="1"/>
</dbReference>
<dbReference type="GO" id="GO:0003677">
    <property type="term" value="F:DNA binding"/>
    <property type="evidence" value="ECO:0007669"/>
    <property type="project" value="UniProtKB-KW"/>
</dbReference>
<dbReference type="Pfam" id="PF07282">
    <property type="entry name" value="Cas12f1-like_TNB"/>
    <property type="match status" value="1"/>
</dbReference>
<dbReference type="AlphaFoldDB" id="A0A2U9IBX2"/>
<feature type="domain" description="Cas12f1-like TNB" evidence="8">
    <location>
        <begin position="315"/>
        <end position="378"/>
    </location>
</feature>
<dbReference type="KEGG" id="abri:DFR85_01710"/>
<evidence type="ECO:0000256" key="5">
    <source>
        <dbReference type="ARBA" id="ARBA00023172"/>
    </source>
</evidence>
<sequence length="429" mass="50961">MSKNLRLKSFQPQEEYVYLTYSLKNDKKEETKILLENYRALLQKALDYLWEKTRIERKEVKKGKKIFAKVKITLPKKKEVYKKLRDELEKVNNLASHYVDKAINDAYSVLKSWKRRAEKGQASLRKPTLRKVYVRVKSTLRKVDGEDVRITVRPHEYVTFSWSHKWFSRRVEGLELCEPIIKEDRVHLPFRYRLPWFTPIDFLSIDSNLYTLDAYDGEKFVTFSLKELYSLKYGMELKRSKIQSFASKHGRKGKVLMNKYSHRERNRVLDYVHKFVNKLLEMYPLTLIAVEKLDKQSMFQDADDKLSKKVSRTVWRTIHRVLKYKAPLYGSFVKEVDPHLTSKSCPRCGWVSRKVGRTFRCERCGFTLDRQLNASLNIYLKMCGFPRIRDIPRVWVGVIPLKGRRGNGFPRDSGEAQGLRIDMKYYEIL</sequence>
<evidence type="ECO:0000256" key="3">
    <source>
        <dbReference type="ARBA" id="ARBA00022578"/>
    </source>
</evidence>
<keyword evidence="3" id="KW-0815">Transposition</keyword>
<evidence type="ECO:0000313" key="9">
    <source>
        <dbReference type="EMBL" id="AWR93518.1"/>
    </source>
</evidence>
<evidence type="ECO:0000259" key="7">
    <source>
        <dbReference type="Pfam" id="PF01385"/>
    </source>
</evidence>
<feature type="coiled-coil region" evidence="6">
    <location>
        <begin position="74"/>
        <end position="101"/>
    </location>
</feature>
<feature type="domain" description="Probable transposase IS891/IS1136/IS1341" evidence="7">
    <location>
        <begin position="198"/>
        <end position="300"/>
    </location>
</feature>
<dbReference type="EMBL" id="CP029289">
    <property type="protein sequence ID" value="AWR93518.1"/>
    <property type="molecule type" value="Genomic_DNA"/>
</dbReference>
<evidence type="ECO:0000259" key="8">
    <source>
        <dbReference type="Pfam" id="PF07282"/>
    </source>
</evidence>
<comment type="similarity">
    <text evidence="1">In the C-terminal section; belongs to the transposase 35 family.</text>
</comment>
<dbReference type="OrthoDB" id="41819at2157"/>
<dbReference type="Proteomes" id="UP000248044">
    <property type="component" value="Chromosome"/>
</dbReference>
<protein>
    <submittedName>
        <fullName evidence="9">Transposase</fullName>
    </submittedName>
</protein>
<keyword evidence="4" id="KW-0238">DNA-binding</keyword>
<gene>
    <name evidence="9" type="ORF">DFR85_01710</name>
</gene>
<keyword evidence="5" id="KW-0233">DNA recombination</keyword>
<dbReference type="PANTHER" id="PTHR30405">
    <property type="entry name" value="TRANSPOSASE"/>
    <property type="match status" value="1"/>
</dbReference>
<dbReference type="RefSeq" id="WP_110269402.1">
    <property type="nucleotide sequence ID" value="NZ_CP029289.2"/>
</dbReference>
<dbReference type="PANTHER" id="PTHR30405:SF22">
    <property type="entry name" value="TNPB-LIKE PROTEIN MJ1635"/>
    <property type="match status" value="1"/>
</dbReference>
<dbReference type="InterPro" id="IPR051399">
    <property type="entry name" value="RNA-guided_DNA_endo/Transpos"/>
</dbReference>
<evidence type="ECO:0000313" key="10">
    <source>
        <dbReference type="Proteomes" id="UP000248044"/>
    </source>
</evidence>